<keyword evidence="1" id="KW-0812">Transmembrane</keyword>
<accession>A0A4R1NVR6</accession>
<protein>
    <submittedName>
        <fullName evidence="2">Uncharacterized protein</fullName>
    </submittedName>
</protein>
<name>A0A4R1NVR6_9RHOB</name>
<organism evidence="2 3">
    <name type="scientific">Shimia isoporae</name>
    <dbReference type="NCBI Taxonomy" id="647720"/>
    <lineage>
        <taxon>Bacteria</taxon>
        <taxon>Pseudomonadati</taxon>
        <taxon>Pseudomonadota</taxon>
        <taxon>Alphaproteobacteria</taxon>
        <taxon>Rhodobacterales</taxon>
        <taxon>Roseobacteraceae</taxon>
    </lineage>
</organism>
<feature type="transmembrane region" description="Helical" evidence="1">
    <location>
        <begin position="12"/>
        <end position="35"/>
    </location>
</feature>
<gene>
    <name evidence="2" type="ORF">BXY66_1423</name>
</gene>
<evidence type="ECO:0000256" key="1">
    <source>
        <dbReference type="SAM" id="Phobius"/>
    </source>
</evidence>
<reference evidence="2 3" key="1">
    <citation type="submission" date="2019-03" db="EMBL/GenBank/DDBJ databases">
        <title>Genomic Encyclopedia of Archaeal and Bacterial Type Strains, Phase II (KMG-II): from individual species to whole genera.</title>
        <authorList>
            <person name="Goeker M."/>
        </authorList>
    </citation>
    <scope>NUCLEOTIDE SEQUENCE [LARGE SCALE GENOMIC DNA]</scope>
    <source>
        <strain evidence="2 3">DSM 26433</strain>
    </source>
</reference>
<dbReference type="EMBL" id="SMGR01000001">
    <property type="protein sequence ID" value="TCL09378.1"/>
    <property type="molecule type" value="Genomic_DNA"/>
</dbReference>
<dbReference type="Proteomes" id="UP000295673">
    <property type="component" value="Unassembled WGS sequence"/>
</dbReference>
<sequence length="153" mass="16792">MYYSPQAQRPVIRAVLTLCRVTISVLLIEQVIYFSSGMNQQSIIGSLDNILESSWIKYLVCAQVVFAAFMLALGMSSRLIVLWVLLLVVSLTSFHLQNGAVLSGFIAARFIVFLAAAAPILLSGGGSFSIRPTGWHINRHPRVEPSDGVSTYF</sequence>
<dbReference type="AlphaFoldDB" id="A0A4R1NVR6"/>
<feature type="transmembrane region" description="Helical" evidence="1">
    <location>
        <begin position="80"/>
        <end position="96"/>
    </location>
</feature>
<keyword evidence="1" id="KW-1133">Transmembrane helix</keyword>
<evidence type="ECO:0000313" key="2">
    <source>
        <dbReference type="EMBL" id="TCL09378.1"/>
    </source>
</evidence>
<feature type="transmembrane region" description="Helical" evidence="1">
    <location>
        <begin position="55"/>
        <end position="73"/>
    </location>
</feature>
<feature type="transmembrane region" description="Helical" evidence="1">
    <location>
        <begin position="102"/>
        <end position="122"/>
    </location>
</feature>
<evidence type="ECO:0000313" key="3">
    <source>
        <dbReference type="Proteomes" id="UP000295673"/>
    </source>
</evidence>
<keyword evidence="1" id="KW-0472">Membrane</keyword>
<keyword evidence="3" id="KW-1185">Reference proteome</keyword>
<dbReference type="OrthoDB" id="9883029at2"/>
<comment type="caution">
    <text evidence="2">The sequence shown here is derived from an EMBL/GenBank/DDBJ whole genome shotgun (WGS) entry which is preliminary data.</text>
</comment>
<proteinExistence type="predicted"/>